<reference evidence="2 3" key="1">
    <citation type="submission" date="2021-05" db="EMBL/GenBank/DDBJ databases">
        <title>Draft Whole Genome Sequencing Of Biosensor Chromobacterium violaceum Strain CV026 Reveals A Regulatory RNA In Chromobacterium violaceum Phenotype Regulatory Network.</title>
        <authorList>
            <person name="Hong K.W."/>
            <person name="Chan K.G."/>
            <person name="Chang C.-Y."/>
        </authorList>
    </citation>
    <scope>NUCLEOTIDE SEQUENCE [LARGE SCALE GENOMIC DNA]</scope>
    <source>
        <strain evidence="2 3">ATCC 31532</strain>
    </source>
</reference>
<dbReference type="GeneID" id="89686827"/>
<sequence>MRNPLAITKLAGAEKARSSQHAITTRTGRQIIPNDSIIAPCSAKIAFPDGAVMTLARAAASPGRRRSPKSAAGAASKAKK</sequence>
<evidence type="ECO:0000313" key="3">
    <source>
        <dbReference type="Proteomes" id="UP000711178"/>
    </source>
</evidence>
<dbReference type="RefSeq" id="WP_146008461.1">
    <property type="nucleotide sequence ID" value="NZ_CP142381.1"/>
</dbReference>
<comment type="caution">
    <text evidence="2">The sequence shown here is derived from an EMBL/GenBank/DDBJ whole genome shotgun (WGS) entry which is preliminary data.</text>
</comment>
<organism evidence="2 3">
    <name type="scientific">Chromobacterium subtsugae</name>
    <dbReference type="NCBI Taxonomy" id="251747"/>
    <lineage>
        <taxon>Bacteria</taxon>
        <taxon>Pseudomonadati</taxon>
        <taxon>Pseudomonadota</taxon>
        <taxon>Betaproteobacteria</taxon>
        <taxon>Neisseriales</taxon>
        <taxon>Chromobacteriaceae</taxon>
        <taxon>Chromobacterium</taxon>
    </lineage>
</organism>
<gene>
    <name evidence="2" type="ORF">KIF53_06470</name>
</gene>
<dbReference type="EMBL" id="JAHDTB010000004">
    <property type="protein sequence ID" value="MBW8287269.1"/>
    <property type="molecule type" value="Genomic_DNA"/>
</dbReference>
<keyword evidence="3" id="KW-1185">Reference proteome</keyword>
<protein>
    <submittedName>
        <fullName evidence="2">Uncharacterized protein</fullName>
    </submittedName>
</protein>
<feature type="region of interest" description="Disordered" evidence="1">
    <location>
        <begin position="58"/>
        <end position="80"/>
    </location>
</feature>
<dbReference type="Proteomes" id="UP000711178">
    <property type="component" value="Unassembled WGS sequence"/>
</dbReference>
<name>A0ABS7FB22_9NEIS</name>
<evidence type="ECO:0000313" key="2">
    <source>
        <dbReference type="EMBL" id="MBW8287269.1"/>
    </source>
</evidence>
<proteinExistence type="predicted"/>
<evidence type="ECO:0000256" key="1">
    <source>
        <dbReference type="SAM" id="MobiDB-lite"/>
    </source>
</evidence>
<accession>A0ABS7FB22</accession>
<feature type="compositionally biased region" description="Low complexity" evidence="1">
    <location>
        <begin position="69"/>
        <end position="80"/>
    </location>
</feature>